<evidence type="ECO:0000256" key="1">
    <source>
        <dbReference type="SAM" id="MobiDB-lite"/>
    </source>
</evidence>
<feature type="compositionally biased region" description="Low complexity" evidence="1">
    <location>
        <begin position="153"/>
        <end position="165"/>
    </location>
</feature>
<organism evidence="3 4">
    <name type="scientific">Venustampulla echinocandica</name>
    <dbReference type="NCBI Taxonomy" id="2656787"/>
    <lineage>
        <taxon>Eukaryota</taxon>
        <taxon>Fungi</taxon>
        <taxon>Dikarya</taxon>
        <taxon>Ascomycota</taxon>
        <taxon>Pezizomycotina</taxon>
        <taxon>Leotiomycetes</taxon>
        <taxon>Helotiales</taxon>
        <taxon>Pleuroascaceae</taxon>
        <taxon>Venustampulla</taxon>
    </lineage>
</organism>
<feature type="compositionally biased region" description="Basic residues" evidence="1">
    <location>
        <begin position="105"/>
        <end position="115"/>
    </location>
</feature>
<dbReference type="AlphaFoldDB" id="A0A370TJ90"/>
<reference evidence="3 4" key="1">
    <citation type="journal article" date="2018" name="IMA Fungus">
        <title>IMA Genome-F 9: Draft genome sequence of Annulohypoxylon stygium, Aspergillus mulundensis, Berkeleyomyces basicola (syn. Thielaviopsis basicola), Ceratocystis smalleyi, two Cercospora beticola strains, Coleophoma cylindrospora, Fusarium fracticaudum, Phialophora cf. hyalina, and Morchella septimelata.</title>
        <authorList>
            <person name="Wingfield B.D."/>
            <person name="Bills G.F."/>
            <person name="Dong Y."/>
            <person name="Huang W."/>
            <person name="Nel W.J."/>
            <person name="Swalarsk-Parry B.S."/>
            <person name="Vaghefi N."/>
            <person name="Wilken P.M."/>
            <person name="An Z."/>
            <person name="de Beer Z.W."/>
            <person name="De Vos L."/>
            <person name="Chen L."/>
            <person name="Duong T.A."/>
            <person name="Gao Y."/>
            <person name="Hammerbacher A."/>
            <person name="Kikkert J.R."/>
            <person name="Li Y."/>
            <person name="Li H."/>
            <person name="Li K."/>
            <person name="Li Q."/>
            <person name="Liu X."/>
            <person name="Ma X."/>
            <person name="Naidoo K."/>
            <person name="Pethybridge S.J."/>
            <person name="Sun J."/>
            <person name="Steenkamp E.T."/>
            <person name="van der Nest M.A."/>
            <person name="van Wyk S."/>
            <person name="Wingfield M.J."/>
            <person name="Xiong C."/>
            <person name="Yue Q."/>
            <person name="Zhang X."/>
        </authorList>
    </citation>
    <scope>NUCLEOTIDE SEQUENCE [LARGE SCALE GENOMIC DNA]</scope>
    <source>
        <strain evidence="3 4">BP 5553</strain>
    </source>
</reference>
<dbReference type="OrthoDB" id="5424149at2759"/>
<feature type="compositionally biased region" description="Basic and acidic residues" evidence="1">
    <location>
        <begin position="56"/>
        <end position="66"/>
    </location>
</feature>
<feature type="compositionally biased region" description="Low complexity" evidence="1">
    <location>
        <begin position="13"/>
        <end position="25"/>
    </location>
</feature>
<dbReference type="InterPro" id="IPR057684">
    <property type="entry name" value="DUF7924"/>
</dbReference>
<feature type="compositionally biased region" description="Basic and acidic residues" evidence="1">
    <location>
        <begin position="534"/>
        <end position="548"/>
    </location>
</feature>
<dbReference type="Proteomes" id="UP000254866">
    <property type="component" value="Unassembled WGS sequence"/>
</dbReference>
<feature type="region of interest" description="Disordered" evidence="1">
    <location>
        <begin position="1"/>
        <end position="174"/>
    </location>
</feature>
<feature type="domain" description="DUF7924" evidence="2">
    <location>
        <begin position="251"/>
        <end position="376"/>
    </location>
</feature>
<protein>
    <recommendedName>
        <fullName evidence="2">DUF7924 domain-containing protein</fullName>
    </recommendedName>
</protein>
<evidence type="ECO:0000313" key="4">
    <source>
        <dbReference type="Proteomes" id="UP000254866"/>
    </source>
</evidence>
<evidence type="ECO:0000313" key="3">
    <source>
        <dbReference type="EMBL" id="RDL35431.1"/>
    </source>
</evidence>
<evidence type="ECO:0000259" key="2">
    <source>
        <dbReference type="Pfam" id="PF25545"/>
    </source>
</evidence>
<sequence length="548" mass="60813">MNPLSTRIRPRRAPQQPLLDLLQTPSVPQRRSSRIQARQRSGLVQHVLGSSYESRSSLEQRQEDRQTSQCGAISLTRVPTPSPIEGSVPVPSRTQCQNYPCLPHTHNHQARKRRPDRSIETDVERPLKRARLTEKNLKAFEKMGGRERKSAGKKSTGQSSSTTTSADKDFGPQLERNHVVFGNLDARTADDYEDIRKLLNRRRESEPPDRLDYNQYLAATKGCQNEATIQYSAYPFLSKRTSREAMISGYRQSANYAWSDVDNHLTTGLSNAKPDIFESYRKTNYPPEVVDELSSALSPTSYDIAMPAFAVEVKGYNGSMQVAQLQCAYNGALMTEGAYAVHTHINKSNVEFCGTTQALTVGYNGENLNFYGHHTRQIPTPSDPVICESAGSGVVSTEATGKTAACLEYHQYLLSCDNPCASYEDFKKAYKHTRNAQDIGYKWATERKDALWALTNASSTQISPDVPVSSQQLQDDFVAPNSSATPSGHTPITLLQSSKGLTGQGHIARAADAIEGPREVVPISKAKTASKAPRYRDGRSDRRLHSER</sequence>
<accession>A0A370TJ90</accession>
<dbReference type="RefSeq" id="XP_031868254.1">
    <property type="nucleotide sequence ID" value="XM_032015985.1"/>
</dbReference>
<comment type="caution">
    <text evidence="3">The sequence shown here is derived from an EMBL/GenBank/DDBJ whole genome shotgun (WGS) entry which is preliminary data.</text>
</comment>
<dbReference type="EMBL" id="NPIC01000006">
    <property type="protein sequence ID" value="RDL35431.1"/>
    <property type="molecule type" value="Genomic_DNA"/>
</dbReference>
<gene>
    <name evidence="3" type="ORF">BP5553_07362</name>
</gene>
<feature type="region of interest" description="Disordered" evidence="1">
    <location>
        <begin position="513"/>
        <end position="548"/>
    </location>
</feature>
<proteinExistence type="predicted"/>
<feature type="compositionally biased region" description="Basic and acidic residues" evidence="1">
    <location>
        <begin position="116"/>
        <end position="150"/>
    </location>
</feature>
<name>A0A370TJ90_9HELO</name>
<keyword evidence="4" id="KW-1185">Reference proteome</keyword>
<dbReference type="GeneID" id="43600211"/>
<dbReference type="Pfam" id="PF25545">
    <property type="entry name" value="DUF7924"/>
    <property type="match status" value="1"/>
</dbReference>